<comment type="caution">
    <text evidence="5">The sequence shown here is derived from an EMBL/GenBank/DDBJ whole genome shotgun (WGS) entry which is preliminary data.</text>
</comment>
<feature type="domain" description="Bromo" evidence="4">
    <location>
        <begin position="13"/>
        <end position="83"/>
    </location>
</feature>
<evidence type="ECO:0000313" key="6">
    <source>
        <dbReference type="Proteomes" id="UP000516437"/>
    </source>
</evidence>
<feature type="region of interest" description="Disordered" evidence="3">
    <location>
        <begin position="165"/>
        <end position="185"/>
    </location>
</feature>
<sequence>MRSGMDLGWQTVPRKDTYGVFSEAVDPNELPDYHEVIEHPMDFGTVRNKVTSGAYANLEQFEKDVFLICSNAMQYNAPDTIYFRQARSIQELAKKNFDNLRQDSDDNEQEPKIVRRGRPPTKNLKKSLGKPSLERASSEFSTDATLATGGDNTNWSNYDLRKGTHLSDKSSLADPSGRLHGSRNNDVYTSWLADNKFERNDECTGMELKYWLALGCSMMKGNQIKLGKKQVVLDENRRKTYKQSQPLAGGREMSVLSTFDGERKQLMAVGLHSEHGYARSLARFAASLGPVAWKVASKKIEKSLPGGVKFGPGWVGENDVIPMRPLIIPATIRGQLLPLQPFPLVENSSSPAVPSSVESKGDDESETTEGNNSSEKHVPSTNTALDGRLSKHLPPSAATTSGPFTVTKSPEPLTIKAEVGEGFNSRTGFNVLNSSIGALRPRPPFQIHQSSIHPGMNGFNGSFGFNIASQMGKLIGAARPAGFNFQSPHDACTFTISGLY</sequence>
<keyword evidence="1 2" id="KW-0103">Bromodomain</keyword>
<dbReference type="SMART" id="SM00297">
    <property type="entry name" value="BROMO"/>
    <property type="match status" value="1"/>
</dbReference>
<dbReference type="SUPFAM" id="SSF47370">
    <property type="entry name" value="Bromodomain"/>
    <property type="match status" value="1"/>
</dbReference>
<accession>A0A6A1UGE9</accession>
<evidence type="ECO:0000313" key="5">
    <source>
        <dbReference type="EMBL" id="KAB1199326.1"/>
    </source>
</evidence>
<dbReference type="Gene3D" id="1.20.920.10">
    <property type="entry name" value="Bromodomain-like"/>
    <property type="match status" value="1"/>
</dbReference>
<evidence type="ECO:0000256" key="1">
    <source>
        <dbReference type="ARBA" id="ARBA00023117"/>
    </source>
</evidence>
<protein>
    <submittedName>
        <fullName evidence="5">Bromodomain and PHD finger-containing protein 3</fullName>
    </submittedName>
</protein>
<organism evidence="5 6">
    <name type="scientific">Morella rubra</name>
    <name type="common">Chinese bayberry</name>
    <dbReference type="NCBI Taxonomy" id="262757"/>
    <lineage>
        <taxon>Eukaryota</taxon>
        <taxon>Viridiplantae</taxon>
        <taxon>Streptophyta</taxon>
        <taxon>Embryophyta</taxon>
        <taxon>Tracheophyta</taxon>
        <taxon>Spermatophyta</taxon>
        <taxon>Magnoliopsida</taxon>
        <taxon>eudicotyledons</taxon>
        <taxon>Gunneridae</taxon>
        <taxon>Pentapetalae</taxon>
        <taxon>rosids</taxon>
        <taxon>fabids</taxon>
        <taxon>Fagales</taxon>
        <taxon>Myricaceae</taxon>
        <taxon>Morella</taxon>
    </lineage>
</organism>
<feature type="region of interest" description="Disordered" evidence="3">
    <location>
        <begin position="98"/>
        <end position="146"/>
    </location>
</feature>
<dbReference type="InterPro" id="IPR036427">
    <property type="entry name" value="Bromodomain-like_sf"/>
</dbReference>
<evidence type="ECO:0000259" key="4">
    <source>
        <dbReference type="PROSITE" id="PS50014"/>
    </source>
</evidence>
<dbReference type="Proteomes" id="UP000516437">
    <property type="component" value="Unassembled WGS sequence"/>
</dbReference>
<dbReference type="EMBL" id="RXIC02000479">
    <property type="protein sequence ID" value="KAB1199326.1"/>
    <property type="molecule type" value="Genomic_DNA"/>
</dbReference>
<evidence type="ECO:0000256" key="3">
    <source>
        <dbReference type="SAM" id="MobiDB-lite"/>
    </source>
</evidence>
<evidence type="ECO:0000256" key="2">
    <source>
        <dbReference type="PROSITE-ProRule" id="PRU00035"/>
    </source>
</evidence>
<feature type="compositionally biased region" description="Basic and acidic residues" evidence="3">
    <location>
        <begin position="98"/>
        <end position="113"/>
    </location>
</feature>
<dbReference type="AlphaFoldDB" id="A0A6A1UGE9"/>
<feature type="compositionally biased region" description="Basic residues" evidence="3">
    <location>
        <begin position="114"/>
        <end position="128"/>
    </location>
</feature>
<dbReference type="Pfam" id="PF00439">
    <property type="entry name" value="Bromodomain"/>
    <property type="match status" value="1"/>
</dbReference>
<gene>
    <name evidence="5" type="ORF">CJ030_MR0G025145</name>
</gene>
<dbReference type="PRINTS" id="PR00503">
    <property type="entry name" value="BROMODOMAIN"/>
</dbReference>
<dbReference type="InterPro" id="IPR051831">
    <property type="entry name" value="Bromodomain_contain_prot"/>
</dbReference>
<keyword evidence="6" id="KW-1185">Reference proteome</keyword>
<feature type="compositionally biased region" description="Low complexity" evidence="3">
    <location>
        <begin position="347"/>
        <end position="358"/>
    </location>
</feature>
<dbReference type="InterPro" id="IPR001487">
    <property type="entry name" value="Bromodomain"/>
</dbReference>
<dbReference type="PANTHER" id="PTHR22881:SF27">
    <property type="entry name" value="BROMODOMAIN CONTAINING 7_9"/>
    <property type="match status" value="1"/>
</dbReference>
<dbReference type="PROSITE" id="PS00633">
    <property type="entry name" value="BROMODOMAIN_1"/>
    <property type="match status" value="1"/>
</dbReference>
<name>A0A6A1UGE9_9ROSI</name>
<feature type="compositionally biased region" description="Polar residues" evidence="3">
    <location>
        <begin position="397"/>
        <end position="408"/>
    </location>
</feature>
<dbReference type="OrthoDB" id="21449at2759"/>
<proteinExistence type="predicted"/>
<dbReference type="PROSITE" id="PS50014">
    <property type="entry name" value="BROMODOMAIN_2"/>
    <property type="match status" value="1"/>
</dbReference>
<dbReference type="CDD" id="cd04369">
    <property type="entry name" value="Bromodomain"/>
    <property type="match status" value="1"/>
</dbReference>
<reference evidence="5 6" key="1">
    <citation type="journal article" date="2019" name="Plant Biotechnol. J.">
        <title>The red bayberry genome and genetic basis of sex determination.</title>
        <authorList>
            <person name="Jia H.M."/>
            <person name="Jia H.J."/>
            <person name="Cai Q.L."/>
            <person name="Wang Y."/>
            <person name="Zhao H.B."/>
            <person name="Yang W.F."/>
            <person name="Wang G.Y."/>
            <person name="Li Y.H."/>
            <person name="Zhan D.L."/>
            <person name="Shen Y.T."/>
            <person name="Niu Q.F."/>
            <person name="Chang L."/>
            <person name="Qiu J."/>
            <person name="Zhao L."/>
            <person name="Xie H.B."/>
            <person name="Fu W.Y."/>
            <person name="Jin J."/>
            <person name="Li X.W."/>
            <person name="Jiao Y."/>
            <person name="Zhou C.C."/>
            <person name="Tu T."/>
            <person name="Chai C.Y."/>
            <person name="Gao J.L."/>
            <person name="Fan L.J."/>
            <person name="van de Weg E."/>
            <person name="Wang J.Y."/>
            <person name="Gao Z.S."/>
        </authorList>
    </citation>
    <scope>NUCLEOTIDE SEQUENCE [LARGE SCALE GENOMIC DNA]</scope>
    <source>
        <tissue evidence="5">Leaves</tissue>
    </source>
</reference>
<dbReference type="InterPro" id="IPR018359">
    <property type="entry name" value="Bromodomain_CS"/>
</dbReference>
<feature type="region of interest" description="Disordered" evidence="3">
    <location>
        <begin position="347"/>
        <end position="409"/>
    </location>
</feature>
<dbReference type="PANTHER" id="PTHR22881">
    <property type="entry name" value="BROMODOMAIN CONTAINING PROTEIN"/>
    <property type="match status" value="1"/>
</dbReference>